<gene>
    <name evidence="1" type="ORF">AC529_06335</name>
</gene>
<dbReference type="STRING" id="665004.AC529_06335"/>
<name>A0A147KJJ0_THECS</name>
<keyword evidence="2" id="KW-1185">Reference proteome</keyword>
<dbReference type="AlphaFoldDB" id="A0A147KJJ0"/>
<comment type="caution">
    <text evidence="1">The sequence shown here is derived from an EMBL/GenBank/DDBJ whole genome shotgun (WGS) entry which is preliminary data.</text>
</comment>
<proteinExistence type="predicted"/>
<reference evidence="2" key="1">
    <citation type="journal article" date="2017" name="Acta Aliment.">
        <title>Plant polysaccharide degrading enzyme system of Thermpbifida cellulosilytica TB100 revealed by de novo genome project data.</title>
        <authorList>
            <person name="Toth A."/>
            <person name="Baka E."/>
            <person name="Luzics S."/>
            <person name="Bata-Vidacs I."/>
            <person name="Nagy I."/>
            <person name="Balint B."/>
            <person name="Herceg R."/>
            <person name="Olasz F."/>
            <person name="Wilk T."/>
            <person name="Nagy T."/>
            <person name="Kriszt B."/>
            <person name="Nagy I."/>
            <person name="Kukolya J."/>
        </authorList>
    </citation>
    <scope>NUCLEOTIDE SEQUENCE [LARGE SCALE GENOMIC DNA]</scope>
    <source>
        <strain evidence="2">TB100</strain>
    </source>
</reference>
<dbReference type="PATRIC" id="fig|665004.4.peg.3122"/>
<dbReference type="Proteomes" id="UP000074382">
    <property type="component" value="Unassembled WGS sequence"/>
</dbReference>
<organism evidence="1 2">
    <name type="scientific">Thermobifida cellulosilytica TB100</name>
    <dbReference type="NCBI Taxonomy" id="665004"/>
    <lineage>
        <taxon>Bacteria</taxon>
        <taxon>Bacillati</taxon>
        <taxon>Actinomycetota</taxon>
        <taxon>Actinomycetes</taxon>
        <taxon>Streptosporangiales</taxon>
        <taxon>Nocardiopsidaceae</taxon>
        <taxon>Thermobifida</taxon>
    </lineage>
</organism>
<protein>
    <submittedName>
        <fullName evidence="1">Uncharacterized protein</fullName>
    </submittedName>
</protein>
<evidence type="ECO:0000313" key="2">
    <source>
        <dbReference type="Proteomes" id="UP000074382"/>
    </source>
</evidence>
<dbReference type="RefSeq" id="WP_068757441.1">
    <property type="nucleotide sequence ID" value="NZ_KQ950183.1"/>
</dbReference>
<dbReference type="EMBL" id="LGEM01000024">
    <property type="protein sequence ID" value="KUP97460.1"/>
    <property type="molecule type" value="Genomic_DNA"/>
</dbReference>
<sequence>MNERKEAARRLCVELDRLGVRPLPDGPTMTVTGVLEGRTQTVALRTFDRRLMWCFVWPEADFSLDPVLPAGEEAALARRVRAVLGLPEPAGSGA</sequence>
<evidence type="ECO:0000313" key="1">
    <source>
        <dbReference type="EMBL" id="KUP97460.1"/>
    </source>
</evidence>
<accession>A0A147KJJ0</accession>